<dbReference type="Pfam" id="PF04257">
    <property type="entry name" value="Exonuc_V_gamma"/>
    <property type="match status" value="1"/>
</dbReference>
<name>A0A1R4JWK1_9ACTN</name>
<dbReference type="Proteomes" id="UP000188342">
    <property type="component" value="Unassembled WGS sequence"/>
</dbReference>
<dbReference type="Gene3D" id="1.10.486.10">
    <property type="entry name" value="PCRA, domain 4"/>
    <property type="match status" value="1"/>
</dbReference>
<reference evidence="12 13" key="1">
    <citation type="submission" date="2017-02" db="EMBL/GenBank/DDBJ databases">
        <authorList>
            <person name="Peterson S.W."/>
        </authorList>
    </citation>
    <scope>NUCLEOTIDE SEQUENCE [LARGE SCALE GENOMIC DNA]</scope>
    <source>
        <strain evidence="12 13">LSP_Lj1</strain>
    </source>
</reference>
<dbReference type="Gene3D" id="1.10.10.160">
    <property type="match status" value="1"/>
</dbReference>
<dbReference type="PIRSF" id="PIRSF000980">
    <property type="entry name" value="RecC"/>
    <property type="match status" value="1"/>
</dbReference>
<dbReference type="InterPro" id="IPR006697">
    <property type="entry name" value="RecC"/>
</dbReference>
<dbReference type="InterPro" id="IPR013986">
    <property type="entry name" value="DExx_box_DNA_helicase_dom_sf"/>
</dbReference>
<keyword evidence="5" id="KW-0347">Helicase</keyword>
<accession>A0A1R4JWK1</accession>
<gene>
    <name evidence="12" type="ORF">FM114_09930</name>
</gene>
<feature type="domain" description="RecC C-terminal" evidence="11">
    <location>
        <begin position="767"/>
        <end position="983"/>
    </location>
</feature>
<keyword evidence="6" id="KW-0269">Exonuclease</keyword>
<dbReference type="GO" id="GO:0008854">
    <property type="term" value="F:exodeoxyribonuclease V activity"/>
    <property type="evidence" value="ECO:0007669"/>
    <property type="project" value="UniProtKB-EC"/>
</dbReference>
<evidence type="ECO:0000259" key="11">
    <source>
        <dbReference type="Pfam" id="PF17946"/>
    </source>
</evidence>
<keyword evidence="3" id="KW-0227">DNA damage</keyword>
<evidence type="ECO:0000313" key="13">
    <source>
        <dbReference type="Proteomes" id="UP000188342"/>
    </source>
</evidence>
<dbReference type="AlphaFoldDB" id="A0A1R4JWK1"/>
<evidence type="ECO:0000256" key="6">
    <source>
        <dbReference type="ARBA" id="ARBA00022839"/>
    </source>
</evidence>
<proteinExistence type="predicted"/>
<dbReference type="Gene3D" id="3.40.50.10930">
    <property type="match status" value="1"/>
</dbReference>
<dbReference type="GO" id="GO:0003677">
    <property type="term" value="F:DNA binding"/>
    <property type="evidence" value="ECO:0007669"/>
    <property type="project" value="UniProtKB-KW"/>
</dbReference>
<evidence type="ECO:0000256" key="10">
    <source>
        <dbReference type="SAM" id="MobiDB-lite"/>
    </source>
</evidence>
<protein>
    <submittedName>
        <fullName evidence="12">Exodeoxyribonuclease V gamma chain</fullName>
        <ecNumber evidence="12">3.1.11.5</ecNumber>
    </submittedName>
</protein>
<keyword evidence="2" id="KW-0547">Nucleotide-binding</keyword>
<dbReference type="EC" id="3.1.11.5" evidence="12"/>
<keyword evidence="4 12" id="KW-0378">Hydrolase</keyword>
<dbReference type="InterPro" id="IPR041500">
    <property type="entry name" value="RecC_C"/>
</dbReference>
<dbReference type="STRING" id="1255658.FM114_09930"/>
<evidence type="ECO:0000256" key="2">
    <source>
        <dbReference type="ARBA" id="ARBA00022741"/>
    </source>
</evidence>
<dbReference type="GO" id="GO:0006310">
    <property type="term" value="P:DNA recombination"/>
    <property type="evidence" value="ECO:0007669"/>
    <property type="project" value="TreeGrafter"/>
</dbReference>
<keyword evidence="13" id="KW-1185">Reference proteome</keyword>
<feature type="region of interest" description="Disordered" evidence="10">
    <location>
        <begin position="632"/>
        <end position="651"/>
    </location>
</feature>
<keyword evidence="8" id="KW-0238">DNA-binding</keyword>
<evidence type="ECO:0000313" key="12">
    <source>
        <dbReference type="EMBL" id="SJN36123.1"/>
    </source>
</evidence>
<evidence type="ECO:0000256" key="5">
    <source>
        <dbReference type="ARBA" id="ARBA00022806"/>
    </source>
</evidence>
<dbReference type="PANTHER" id="PTHR30591">
    <property type="entry name" value="RECBCD ENZYME SUBUNIT RECC"/>
    <property type="match status" value="1"/>
</dbReference>
<dbReference type="RefSeq" id="WP_179110672.1">
    <property type="nucleotide sequence ID" value="NZ_FUKQ01000035.1"/>
</dbReference>
<keyword evidence="7" id="KW-0067">ATP-binding</keyword>
<organism evidence="12 13">
    <name type="scientific">Luteococcus japonicus LSP_Lj1</name>
    <dbReference type="NCBI Taxonomy" id="1255658"/>
    <lineage>
        <taxon>Bacteria</taxon>
        <taxon>Bacillati</taxon>
        <taxon>Actinomycetota</taxon>
        <taxon>Actinomycetes</taxon>
        <taxon>Propionibacteriales</taxon>
        <taxon>Propionibacteriaceae</taxon>
        <taxon>Luteococcus</taxon>
    </lineage>
</organism>
<dbReference type="SUPFAM" id="SSF52980">
    <property type="entry name" value="Restriction endonuclease-like"/>
    <property type="match status" value="1"/>
</dbReference>
<sequence length="1066" mass="115970">MNSSADESTMVPSPGLELVLCADWESLVRDLAGELAEPPADPFASRLVVLDAPAARRDLSQQLAVRGGGICAGVDFAGLRQVRRRLEEGLLGIDAGTDQWRPRGLALAVLDVMDASVDEPWFVPIAEHLGVSVGSPGQVVAPRPGRRLATADRISRLLLRYSWQLPSLLRRWSTGELVGPDGGPLAESAHWQPMIWRRVRDLLDQPDPVSRHDELCRLLATDGPTGLDDPVLRVVNPASCDPLDRELVVALARRMPVVVRQHVAAPDSTLVKQWGRATTTAVERWTAVASRVRRVGSTLQGEPLPARVQVHASHGPDRQVEVLREVLCGLLEEDPGLEPRHVVVACTDLDTYAPLVRAAFCLAPDLLGRSLHPGHRLRVQIADGSLTQPNQVLETLRLLLHLAGDRASAQDLVELCGSAPVRARFDLADDDLDRIQRLVSQAGVRWGLDGRHRAEFGLGQVRQSTWLAGVERILTGIAMGPQPLHWLGTALPVEQVDSTDVMAAGMLAEVVSRTRKLVADWRVPAPIPEWVGRLHEALDLLTATQTDDAWQLTRARSELADLADLTVERTAPLGLGDVQALFDKLLRTGTGRPNFGNGSLLVCGLDDLGGVPHPVVAVLGLDDQRFPARPGLDGDDLTLWGEPDPELDPRSRSRDRLLDAVAAASEQLVVVHQGFTPRTNEPVPRPVSVVDLAAACSPGQLTVNQHTLQPQSAVNFHGAGTEPPFSFDTAALAGAQARELLLDQPPAPQPALWQVRLGSAGTDSAAEPLDISALLVFYRNPAAELLRRRIGVTMTQWSDSLEDELPIDPRGLQDWNLGDRMVRLALDGLDPAQVAAAERLRGDLPPGQLGTRTLDRLMPAVTKVVNSAMRERQAPAQDVDCLLDLPSGQLLTGRVRVHEASIVSHAFSRTSAVHLLQAWFDLLLLSATRPAPAVGWRAVHIGRDAIAILTAPPQPWCVETLDQLVAVRSAGLERLVPLPVKAASIFHRVTPLRPFPNHDPEAQAAREFRFEHDADWARFVTDDLDALRRIPGEPSDPGLPGPSRFENLSDWLFAPLREHLSVGNLR</sequence>
<dbReference type="GO" id="GO:0005524">
    <property type="term" value="F:ATP binding"/>
    <property type="evidence" value="ECO:0007669"/>
    <property type="project" value="UniProtKB-KW"/>
</dbReference>
<dbReference type="GO" id="GO:0006281">
    <property type="term" value="P:DNA repair"/>
    <property type="evidence" value="ECO:0007669"/>
    <property type="project" value="UniProtKB-KW"/>
</dbReference>
<keyword evidence="1" id="KW-0540">Nuclease</keyword>
<evidence type="ECO:0000256" key="4">
    <source>
        <dbReference type="ARBA" id="ARBA00022801"/>
    </source>
</evidence>
<dbReference type="PANTHER" id="PTHR30591:SF1">
    <property type="entry name" value="RECBCD ENZYME SUBUNIT RECC"/>
    <property type="match status" value="1"/>
</dbReference>
<dbReference type="InterPro" id="IPR011335">
    <property type="entry name" value="Restrct_endonuc-II-like"/>
</dbReference>
<dbReference type="Gene3D" id="1.10.10.990">
    <property type="match status" value="1"/>
</dbReference>
<dbReference type="EMBL" id="FUKQ01000035">
    <property type="protein sequence ID" value="SJN36123.1"/>
    <property type="molecule type" value="Genomic_DNA"/>
</dbReference>
<dbReference type="InterPro" id="IPR027417">
    <property type="entry name" value="P-loop_NTPase"/>
</dbReference>
<evidence type="ECO:0000256" key="3">
    <source>
        <dbReference type="ARBA" id="ARBA00022763"/>
    </source>
</evidence>
<dbReference type="GO" id="GO:0004386">
    <property type="term" value="F:helicase activity"/>
    <property type="evidence" value="ECO:0007669"/>
    <property type="project" value="UniProtKB-KW"/>
</dbReference>
<evidence type="ECO:0000256" key="8">
    <source>
        <dbReference type="ARBA" id="ARBA00023125"/>
    </source>
</evidence>
<evidence type="ECO:0000256" key="7">
    <source>
        <dbReference type="ARBA" id="ARBA00022840"/>
    </source>
</evidence>
<evidence type="ECO:0000256" key="1">
    <source>
        <dbReference type="ARBA" id="ARBA00022722"/>
    </source>
</evidence>
<dbReference type="GO" id="GO:0009338">
    <property type="term" value="C:exodeoxyribonuclease V complex"/>
    <property type="evidence" value="ECO:0007669"/>
    <property type="project" value="InterPro"/>
</dbReference>
<keyword evidence="9" id="KW-0234">DNA repair</keyword>
<dbReference type="SUPFAM" id="SSF52540">
    <property type="entry name" value="P-loop containing nucleoside triphosphate hydrolases"/>
    <property type="match status" value="2"/>
</dbReference>
<evidence type="ECO:0000256" key="9">
    <source>
        <dbReference type="ARBA" id="ARBA00023204"/>
    </source>
</evidence>
<dbReference type="Pfam" id="PF17946">
    <property type="entry name" value="RecC_C"/>
    <property type="match status" value="1"/>
</dbReference>